<dbReference type="SUPFAM" id="SSF51735">
    <property type="entry name" value="NAD(P)-binding Rossmann-fold domains"/>
    <property type="match status" value="1"/>
</dbReference>
<comment type="caution">
    <text evidence="1">The sequence shown here is derived from an EMBL/GenBank/DDBJ whole genome shotgun (WGS) entry which is preliminary data.</text>
</comment>
<sequence length="209" mass="22502">MKLMIAGSTGLVGRYALHIALAHPGIEQVVAPVRRPAEPHPKLLAPVVDFDELPQDAPWWNVDAVVCALGTTIKVAGSQDAFRRVDHDYPLAVARLAHAHGASTFVLNSAMGADAGSSIFYSRVKGEVERDLAALGFASLTFVRPGLIGGEREEFRAGERVATVVLRALHPLLPRRWRINPAERIAQTMIDAAVRATPGRHVIASDALT</sequence>
<dbReference type="AlphaFoldDB" id="A0A3D8VDR4"/>
<dbReference type="Proteomes" id="UP000256829">
    <property type="component" value="Unassembled WGS sequence"/>
</dbReference>
<dbReference type="InterPro" id="IPR036291">
    <property type="entry name" value="NAD(P)-bd_dom_sf"/>
</dbReference>
<name>A0A3D8VDR4_9GAMM</name>
<dbReference type="RefSeq" id="WP_115842319.1">
    <property type="nucleotide sequence ID" value="NZ_CP183976.1"/>
</dbReference>
<evidence type="ECO:0000313" key="2">
    <source>
        <dbReference type="Proteomes" id="UP000256829"/>
    </source>
</evidence>
<protein>
    <submittedName>
        <fullName evidence="1">NAD-dependent dehydratase</fullName>
    </submittedName>
</protein>
<organism evidence="1 2">
    <name type="scientific">Lysobacter soli</name>
    <dbReference type="NCBI Taxonomy" id="453783"/>
    <lineage>
        <taxon>Bacteria</taxon>
        <taxon>Pseudomonadati</taxon>
        <taxon>Pseudomonadota</taxon>
        <taxon>Gammaproteobacteria</taxon>
        <taxon>Lysobacterales</taxon>
        <taxon>Lysobacteraceae</taxon>
        <taxon>Lysobacter</taxon>
    </lineage>
</organism>
<evidence type="ECO:0000313" key="1">
    <source>
        <dbReference type="EMBL" id="RDY67552.1"/>
    </source>
</evidence>
<dbReference type="PANTHER" id="PTHR14097:SF7">
    <property type="entry name" value="OXIDOREDUCTASE HTATIP2"/>
    <property type="match status" value="1"/>
</dbReference>
<accession>A0A3D8VDR4</accession>
<dbReference type="EMBL" id="QTJR01000005">
    <property type="protein sequence ID" value="RDY67552.1"/>
    <property type="molecule type" value="Genomic_DNA"/>
</dbReference>
<keyword evidence="2" id="KW-1185">Reference proteome</keyword>
<proteinExistence type="predicted"/>
<reference evidence="1 2" key="1">
    <citation type="submission" date="2018-08" db="EMBL/GenBank/DDBJ databases">
        <title>Lysobacter soli KCTC 22011, whole genome shotgun sequence.</title>
        <authorList>
            <person name="Zhang X."/>
            <person name="Feng G."/>
            <person name="Zhu H."/>
        </authorList>
    </citation>
    <scope>NUCLEOTIDE SEQUENCE [LARGE SCALE GENOMIC DNA]</scope>
    <source>
        <strain evidence="1 2">KCTC 22011</strain>
    </source>
</reference>
<dbReference type="Gene3D" id="3.40.50.720">
    <property type="entry name" value="NAD(P)-binding Rossmann-like Domain"/>
    <property type="match status" value="1"/>
</dbReference>
<gene>
    <name evidence="1" type="ORF">DX912_09820</name>
</gene>
<dbReference type="PANTHER" id="PTHR14097">
    <property type="entry name" value="OXIDOREDUCTASE HTATIP2"/>
    <property type="match status" value="1"/>
</dbReference>